<dbReference type="Gene3D" id="3.30.160.60">
    <property type="entry name" value="Classic Zinc Finger"/>
    <property type="match status" value="1"/>
</dbReference>
<dbReference type="GO" id="GO:0008270">
    <property type="term" value="F:zinc ion binding"/>
    <property type="evidence" value="ECO:0007669"/>
    <property type="project" value="UniProtKB-KW"/>
</dbReference>
<dbReference type="PANTHER" id="PTHR46179">
    <property type="entry name" value="ZINC FINGER PROTEIN"/>
    <property type="match status" value="1"/>
</dbReference>
<dbReference type="InParanoid" id="Q6CUK9"/>
<keyword evidence="1" id="KW-0863">Zinc-finger</keyword>
<dbReference type="PANTHER" id="PTHR46179:SF19">
    <property type="entry name" value="C2H2 FINGER DOMAIN TRANSCRIPTION FACTOR (EUROFUNG)-RELATED"/>
    <property type="match status" value="1"/>
</dbReference>
<feature type="region of interest" description="Disordered" evidence="2">
    <location>
        <begin position="339"/>
        <end position="439"/>
    </location>
</feature>
<proteinExistence type="predicted"/>
<dbReference type="InterPro" id="IPR013087">
    <property type="entry name" value="Znf_C2H2_type"/>
</dbReference>
<feature type="domain" description="C2H2-type" evidence="3">
    <location>
        <begin position="471"/>
        <end position="507"/>
    </location>
</feature>
<evidence type="ECO:0000313" key="4">
    <source>
        <dbReference type="EMBL" id="CAH01231.1"/>
    </source>
</evidence>
<dbReference type="Proteomes" id="UP000000598">
    <property type="component" value="Chromosome C"/>
</dbReference>
<sequence>MSAADLELRRTLTDVVDDELRIHNTNPMSLDMGFGETHYDSFPQLTRSQVHSFYTGPNFSSGHSQHQYNMGQLMGHDLHLSDDDTASGVFNKYADPNLTTLDKKSGCAVPATGPGPTATTGPAAIVKQVNLNLTPVQPTISLNTITPNPFLQSSARFPNAQQIPQNNPNNHHNGMSNGRLNSVRGFNFQTRINNENGFEDEFLNEGYGDFNNMYEEDEKLTAQATLWDDQNMAGYYWTNDQDTLSRFDQEFNFDDDLSDEEEEEEEEEEREYEENADGGKNNTELTDKILNDLQDDFSDSEEVSTKSNEESLYMDTQQRLNENQQRDLSQVTVPRIESIKSSVLEENEKLEEEEEEGDDEGDAMFSEDDEDPLYEPALVSPRRKPSMVISQQNSNKQRQLLTINTRKSHEVSDNKLDPKSTNTTGSRTMTRNRGNHQRGKSVDALLSVDRSYGSSNTHTHIHHSHNQNDEHICMVNNPVTNEPCMKKFSRPYDLIRHQKTIHASKKKIFRCLICIQELGSEGYQRTFSRNDALSRHVKVKHNLQGTEAQRVIQYAKDNVEYQNS</sequence>
<dbReference type="KEGG" id="kla:KLLA0_C04103g"/>
<gene>
    <name evidence="4" type="ORF">KLLA0_C04103g</name>
</gene>
<evidence type="ECO:0000256" key="1">
    <source>
        <dbReference type="PROSITE-ProRule" id="PRU00042"/>
    </source>
</evidence>
<feature type="compositionally biased region" description="Acidic residues" evidence="2">
    <location>
        <begin position="255"/>
        <end position="276"/>
    </location>
</feature>
<dbReference type="EMBL" id="CR382123">
    <property type="protein sequence ID" value="CAH01231.1"/>
    <property type="molecule type" value="Genomic_DNA"/>
</dbReference>
<accession>Q6CUK9</accession>
<reference evidence="4 5" key="1">
    <citation type="journal article" date="2004" name="Nature">
        <title>Genome evolution in yeasts.</title>
        <authorList>
            <consortium name="Genolevures"/>
            <person name="Dujon B."/>
            <person name="Sherman D."/>
            <person name="Fischer G."/>
            <person name="Durrens P."/>
            <person name="Casaregola S."/>
            <person name="Lafontaine I."/>
            <person name="de Montigny J."/>
            <person name="Marck C."/>
            <person name="Neuveglise C."/>
            <person name="Talla E."/>
            <person name="Goffard N."/>
            <person name="Frangeul L."/>
            <person name="Aigle M."/>
            <person name="Anthouard V."/>
            <person name="Babour A."/>
            <person name="Barbe V."/>
            <person name="Barnay S."/>
            <person name="Blanchin S."/>
            <person name="Beckerich J.M."/>
            <person name="Beyne E."/>
            <person name="Bleykasten C."/>
            <person name="Boisrame A."/>
            <person name="Boyer J."/>
            <person name="Cattolico L."/>
            <person name="Confanioleri F."/>
            <person name="de Daruvar A."/>
            <person name="Despons L."/>
            <person name="Fabre E."/>
            <person name="Fairhead C."/>
            <person name="Ferry-Dumazet H."/>
            <person name="Groppi A."/>
            <person name="Hantraye F."/>
            <person name="Hennequin C."/>
            <person name="Jauniaux N."/>
            <person name="Joyet P."/>
            <person name="Kachouri R."/>
            <person name="Kerrest A."/>
            <person name="Koszul R."/>
            <person name="Lemaire M."/>
            <person name="Lesur I."/>
            <person name="Ma L."/>
            <person name="Muller H."/>
            <person name="Nicaud J.M."/>
            <person name="Nikolski M."/>
            <person name="Oztas S."/>
            <person name="Ozier-Kalogeropoulos O."/>
            <person name="Pellenz S."/>
            <person name="Potier S."/>
            <person name="Richard G.F."/>
            <person name="Straub M.L."/>
            <person name="Suleau A."/>
            <person name="Swennene D."/>
            <person name="Tekaia F."/>
            <person name="Wesolowski-Louvel M."/>
            <person name="Westhof E."/>
            <person name="Wirth B."/>
            <person name="Zeniou-Meyer M."/>
            <person name="Zivanovic I."/>
            <person name="Bolotin-Fukuhara M."/>
            <person name="Thierry A."/>
            <person name="Bouchier C."/>
            <person name="Caudron B."/>
            <person name="Scarpelli C."/>
            <person name="Gaillardin C."/>
            <person name="Weissenbach J."/>
            <person name="Wincker P."/>
            <person name="Souciet J.L."/>
        </authorList>
    </citation>
    <scope>NUCLEOTIDE SEQUENCE [LARGE SCALE GENOMIC DNA]</scope>
    <source>
        <strain evidence="5">ATCC 8585 / CBS 2359 / DSM 70799 / NBRC 1267 / NRRL Y-1140 / WM37</strain>
    </source>
</reference>
<feature type="compositionally biased region" description="Acidic residues" evidence="2">
    <location>
        <begin position="348"/>
        <end position="373"/>
    </location>
</feature>
<keyword evidence="5" id="KW-1185">Reference proteome</keyword>
<dbReference type="GO" id="GO:0006357">
    <property type="term" value="P:regulation of transcription by RNA polymerase II"/>
    <property type="evidence" value="ECO:0007669"/>
    <property type="project" value="TreeGrafter"/>
</dbReference>
<protein>
    <submittedName>
        <fullName evidence="4">KLLA0C04103p</fullName>
    </submittedName>
</protein>
<dbReference type="PaxDb" id="284590-Q6CUK9"/>
<organism evidence="4 5">
    <name type="scientific">Kluyveromyces lactis (strain ATCC 8585 / CBS 2359 / DSM 70799 / NBRC 1267 / NRRL Y-1140 / WM37)</name>
    <name type="common">Yeast</name>
    <name type="synonym">Candida sphaerica</name>
    <dbReference type="NCBI Taxonomy" id="284590"/>
    <lineage>
        <taxon>Eukaryota</taxon>
        <taxon>Fungi</taxon>
        <taxon>Dikarya</taxon>
        <taxon>Ascomycota</taxon>
        <taxon>Saccharomycotina</taxon>
        <taxon>Saccharomycetes</taxon>
        <taxon>Saccharomycetales</taxon>
        <taxon>Saccharomycetaceae</taxon>
        <taxon>Kluyveromyces</taxon>
    </lineage>
</organism>
<dbReference type="AlphaFoldDB" id="Q6CUK9"/>
<feature type="compositionally biased region" description="Polar residues" evidence="2">
    <location>
        <begin position="419"/>
        <end position="432"/>
    </location>
</feature>
<feature type="region of interest" description="Disordered" evidence="2">
    <location>
        <begin position="255"/>
        <end position="284"/>
    </location>
</feature>
<name>Q6CUK9_KLULA</name>
<keyword evidence="1" id="KW-0479">Metal-binding</keyword>
<dbReference type="FunCoup" id="Q6CUK9">
    <property type="interactions" value="4036"/>
</dbReference>
<feature type="compositionally biased region" description="Basic and acidic residues" evidence="2">
    <location>
        <begin position="407"/>
        <end position="418"/>
    </location>
</feature>
<feature type="compositionally biased region" description="Polar residues" evidence="2">
    <location>
        <begin position="388"/>
        <end position="405"/>
    </location>
</feature>
<keyword evidence="1" id="KW-0862">Zinc</keyword>
<evidence type="ECO:0000313" key="5">
    <source>
        <dbReference type="Proteomes" id="UP000000598"/>
    </source>
</evidence>
<dbReference type="HOGENOM" id="CLU_038620_0_0_1"/>
<evidence type="ECO:0000259" key="3">
    <source>
        <dbReference type="PROSITE" id="PS50157"/>
    </source>
</evidence>
<dbReference type="PROSITE" id="PS50157">
    <property type="entry name" value="ZINC_FINGER_C2H2_2"/>
    <property type="match status" value="1"/>
</dbReference>
<dbReference type="InterPro" id="IPR051061">
    <property type="entry name" value="Zinc_finger_trans_reg"/>
</dbReference>
<evidence type="ECO:0000256" key="2">
    <source>
        <dbReference type="SAM" id="MobiDB-lite"/>
    </source>
</evidence>
<dbReference type="GO" id="GO:0005634">
    <property type="term" value="C:nucleus"/>
    <property type="evidence" value="ECO:0007669"/>
    <property type="project" value="TreeGrafter"/>
</dbReference>
<dbReference type="eggNOG" id="ENOG502RBAK">
    <property type="taxonomic scope" value="Eukaryota"/>
</dbReference>